<evidence type="ECO:0000259" key="2">
    <source>
        <dbReference type="SMART" id="SM00325"/>
    </source>
</evidence>
<protein>
    <recommendedName>
        <fullName evidence="2">DH domain-containing protein</fullName>
    </recommendedName>
</protein>
<dbReference type="EMBL" id="JAHMUF010000009">
    <property type="protein sequence ID" value="KAG7194006.1"/>
    <property type="molecule type" value="Genomic_DNA"/>
</dbReference>
<feature type="compositionally biased region" description="Basic and acidic residues" evidence="1">
    <location>
        <begin position="812"/>
        <end position="831"/>
    </location>
</feature>
<dbReference type="GeneID" id="66118579"/>
<feature type="region of interest" description="Disordered" evidence="1">
    <location>
        <begin position="946"/>
        <end position="965"/>
    </location>
</feature>
<dbReference type="InterPro" id="IPR000219">
    <property type="entry name" value="DH_dom"/>
</dbReference>
<dbReference type="Pfam" id="PF12015">
    <property type="entry name" value="Bud3_N"/>
    <property type="match status" value="1"/>
</dbReference>
<feature type="domain" description="DH" evidence="2">
    <location>
        <begin position="265"/>
        <end position="442"/>
    </location>
</feature>
<evidence type="ECO:0000313" key="3">
    <source>
        <dbReference type="EMBL" id="KAG7194006.1"/>
    </source>
</evidence>
<reference evidence="3" key="1">
    <citation type="submission" date="2021-03" db="EMBL/GenBank/DDBJ databases">
        <authorList>
            <person name="Palmer J.M."/>
        </authorList>
    </citation>
    <scope>NUCLEOTIDE SEQUENCE</scope>
    <source>
        <strain evidence="3">ARV_011</strain>
    </source>
</reference>
<accession>A0A9P7V9Q1</accession>
<dbReference type="RefSeq" id="XP_043049553.1">
    <property type="nucleotide sequence ID" value="XM_043195848.1"/>
</dbReference>
<sequence length="1438" mass="162992">MGLYQRYASGEHQEGFFLKSSDQSLHDFTTSSRANTAVILPLVNKNWKHIDAHEFSLTRWHKLFEYSIVFHGYDPQGFGNVLAFLYGDNSVRFVTKYGICEFNQLLVSPKSRFWPACENLVPEYRNIESRKVLAISNLKQYSVLVNLKGDFPISRLWDETNAGELASSMDTVMLNEKMLDLLLQLGILQPQWITSTILDVVYNSNESSKIADDNLIVSCVGEQLDQLFDPLLEYSPESLHKSYQTPTNQQPLSENQPLPSSIAPIINELLSVQTNFTMKLIDLIQKFIIPLRIEVLKANAGITKVNQVFPPTIDEITRINCILHESLTRAKPYGYIEILKAFSTILPYFFKAFIRHEANVKGFGVKLKRFHEKNNKIIFENSLINQANFSLPEIESIVVGSLLELPKFKLILQRLVKTIKQDKTHDYDILEIEKHFKASIQVIDAFGEAEITPEIAGRIFTPTGKILTELAFNWPSELQFGWLNRKAVGIFEFINIQPLKLNYNRDVVIIFSDSIVFMTIEDDTYYERYSSTANNDGKQLSVSDILMHSLVNQKPLPHAIPSMRVSHWCGINEVLVSSYDGPNSSNMLRILNISEEGFSCKETTKNAEYAKHYQILDKDTNAEKIIDLVNKARILFKDQPFHLFKSCSNSDGLAFYSSAHESSLYKEEQCKSPFALFLNMNFDDLESFFKSHPHLQVVICAFLLKKNQVQIKALNRTMDFQFEKTIPLEQLQQQLQSILIDNFSLMLNSFNLITQSLMRANKASLRYFVERSHDDSPIMRKASRSAQQLNRKATECNTAKSKDVPPPIIVPTDKRGKTDKSTKTNPKDKANEKRKRKRRSWASILCLPFKKQKEAEDYEQESITPVVVAKHSIELFKGRKSLDSRATIPVEQKQPAPVEDKVEHKPLKKTAAPPEHIEKESIDPKIPRRKSMEVLASVINRKKPTTISKYSSNPELGGSERVSKKSGEFIPKGQKMKYTNLLTTAPALIDDNDNTTTDNESAVIPKISLAPVIMGNSTSDVIYLVPDKQDSIQVPVLDYNSSQSTSPTDTIFESTAKKVPSIHNEPKVKELGQKEVSEKVLRVEPATKKPITGEMSIGRANSTSSSVIHVPIGTLNPQAPKILQKDEPEDDKALKTPIQAQQSSVQKSTKRSIWGKMDEPKKIMQQKQQSVHRPPPKVKSVDDINLVMEEQSISDLALNFEEYYDDGMQNWAIINRDNSSILNTHILLEPVGSFINERNVSTSKRVTSERSNITKNSSIEEIFQDIMERYDNITLADSMESLLPPPPPSKMKKNISKISLTPSEFTTQFEKEIVDIFYTEDVLCDEVMESETTHELSNDNIISSSSIEIIERRILSSSEEEEYYSVPEGPSDHSESENVIILEKSPARSFVSSDGTIIDDSSVAAMDKQLIPPTPPPHQANSRIVSSNSISYLSDYIR</sequence>
<feature type="compositionally biased region" description="Polar residues" evidence="1">
    <location>
        <begin position="1138"/>
        <end position="1147"/>
    </location>
</feature>
<dbReference type="OrthoDB" id="4066896at2759"/>
<dbReference type="InterPro" id="IPR021895">
    <property type="entry name" value="Bud3_N"/>
</dbReference>
<feature type="region of interest" description="Disordered" evidence="1">
    <location>
        <begin position="779"/>
        <end position="837"/>
    </location>
</feature>
<feature type="region of interest" description="Disordered" evidence="1">
    <location>
        <begin position="889"/>
        <end position="908"/>
    </location>
</feature>
<dbReference type="SUPFAM" id="SSF48065">
    <property type="entry name" value="DBL homology domain (DH-domain)"/>
    <property type="match status" value="1"/>
</dbReference>
<feature type="region of interest" description="Disordered" evidence="1">
    <location>
        <begin position="1129"/>
        <end position="1152"/>
    </location>
</feature>
<dbReference type="Pfam" id="PF25351">
    <property type="entry name" value="PH_BUD3_C"/>
    <property type="match status" value="1"/>
</dbReference>
<dbReference type="Proteomes" id="UP000790833">
    <property type="component" value="Unassembled WGS sequence"/>
</dbReference>
<dbReference type="InterPro" id="IPR035899">
    <property type="entry name" value="DBL_dom_sf"/>
</dbReference>
<gene>
    <name evidence="3" type="ORF">KQ657_005205</name>
</gene>
<evidence type="ECO:0000313" key="4">
    <source>
        <dbReference type="Proteomes" id="UP000790833"/>
    </source>
</evidence>
<keyword evidence="4" id="KW-1185">Reference proteome</keyword>
<name>A0A9P7V9Q1_9ASCO</name>
<organism evidence="3 4">
    <name type="scientific">Scheffersomyces spartinae</name>
    <dbReference type="NCBI Taxonomy" id="45513"/>
    <lineage>
        <taxon>Eukaryota</taxon>
        <taxon>Fungi</taxon>
        <taxon>Dikarya</taxon>
        <taxon>Ascomycota</taxon>
        <taxon>Saccharomycotina</taxon>
        <taxon>Pichiomycetes</taxon>
        <taxon>Debaryomycetaceae</taxon>
        <taxon>Scheffersomyces</taxon>
    </lineage>
</organism>
<dbReference type="InterPro" id="IPR057454">
    <property type="entry name" value="Bud3_C"/>
</dbReference>
<dbReference type="SMART" id="SM00325">
    <property type="entry name" value="RhoGEF"/>
    <property type="match status" value="1"/>
</dbReference>
<proteinExistence type="predicted"/>
<evidence type="ECO:0000256" key="1">
    <source>
        <dbReference type="SAM" id="MobiDB-lite"/>
    </source>
</evidence>
<feature type="compositionally biased region" description="Polar residues" evidence="1">
    <location>
        <begin position="784"/>
        <end position="799"/>
    </location>
</feature>
<comment type="caution">
    <text evidence="3">The sequence shown here is derived from an EMBL/GenBank/DDBJ whole genome shotgun (WGS) entry which is preliminary data.</text>
</comment>
<dbReference type="GO" id="GO:0005085">
    <property type="term" value="F:guanyl-nucleotide exchange factor activity"/>
    <property type="evidence" value="ECO:0007669"/>
    <property type="project" value="InterPro"/>
</dbReference>